<dbReference type="InterPro" id="IPR007021">
    <property type="entry name" value="DUF659"/>
</dbReference>
<dbReference type="Proteomes" id="UP000694918">
    <property type="component" value="Unplaced"/>
</dbReference>
<evidence type="ECO:0000256" key="1">
    <source>
        <dbReference type="ARBA" id="ARBA00022723"/>
    </source>
</evidence>
<sequence length="465" mass="53499">MTSRKIFSSNRLDMGWKHGIDIDKNFRKVQCKYCQKIISGGIFRFKQHLACTRKDVEPCQQVPENVKQMILGVLVKNLEATKKKRKAHQYSVNDDDDDDEIKEISSKDKGKRVASGSGSTQTTLNQLLKKDIREEACRQIARFFYTSAIPFNCVKNPEFLKALELVAKHGPGFKPPSYHDIREKYLKQEVDQTMNLLEDYKLEWKKIGCSIMSDGWTDKKRRCICNFLVNSPKGTVFLSSVDTSNMSKTADKVFEMLDAIVERIGEENVVQVVTDNAANYKAAGQLLMEKRKSLFWTPCAAHCIDLILEDFEKKLEIHQVTIAKGRRITSYIYSRTILISMLRHFTKGRDLIRPAATRFATAYLTLGCLNDHKIQLMTMFTSNQWSSCRFARIEEGKRIQNCVLDSRFWHDVTICIKAAYPLIKVLRLVDSDKKPAMGFIYKAMDEAKEKIQVNFGSVKKRYISC</sequence>
<proteinExistence type="predicted"/>
<dbReference type="KEGG" id="peu:105108893"/>
<feature type="domain" description="BED-type" evidence="6">
    <location>
        <begin position="10"/>
        <end position="66"/>
    </location>
</feature>
<dbReference type="RefSeq" id="XP_011001694.1">
    <property type="nucleotide sequence ID" value="XM_011003392.1"/>
</dbReference>
<dbReference type="Pfam" id="PF02892">
    <property type="entry name" value="zf-BED"/>
    <property type="match status" value="1"/>
</dbReference>
<evidence type="ECO:0000256" key="2">
    <source>
        <dbReference type="ARBA" id="ARBA00022771"/>
    </source>
</evidence>
<organism evidence="7 8">
    <name type="scientific">Populus euphratica</name>
    <name type="common">Euphrates poplar</name>
    <dbReference type="NCBI Taxonomy" id="75702"/>
    <lineage>
        <taxon>Eukaryota</taxon>
        <taxon>Viridiplantae</taxon>
        <taxon>Streptophyta</taxon>
        <taxon>Embryophyta</taxon>
        <taxon>Tracheophyta</taxon>
        <taxon>Spermatophyta</taxon>
        <taxon>Magnoliopsida</taxon>
        <taxon>eudicotyledons</taxon>
        <taxon>Gunneridae</taxon>
        <taxon>Pentapetalae</taxon>
        <taxon>rosids</taxon>
        <taxon>fabids</taxon>
        <taxon>Malpighiales</taxon>
        <taxon>Salicaceae</taxon>
        <taxon>Saliceae</taxon>
        <taxon>Populus</taxon>
    </lineage>
</organism>
<accession>A0AAJ6X1A7</accession>
<dbReference type="GO" id="GO:0008270">
    <property type="term" value="F:zinc ion binding"/>
    <property type="evidence" value="ECO:0007669"/>
    <property type="project" value="UniProtKB-KW"/>
</dbReference>
<reference evidence="8" key="1">
    <citation type="submission" date="2025-08" db="UniProtKB">
        <authorList>
            <consortium name="RefSeq"/>
        </authorList>
    </citation>
    <scope>IDENTIFICATION</scope>
</reference>
<dbReference type="SUPFAM" id="SSF53098">
    <property type="entry name" value="Ribonuclease H-like"/>
    <property type="match status" value="1"/>
</dbReference>
<dbReference type="PROSITE" id="PS50808">
    <property type="entry name" value="ZF_BED"/>
    <property type="match status" value="1"/>
</dbReference>
<gene>
    <name evidence="8" type="primary">LOC105108893</name>
</gene>
<feature type="region of interest" description="Disordered" evidence="5">
    <location>
        <begin position="89"/>
        <end position="119"/>
    </location>
</feature>
<evidence type="ECO:0000259" key="6">
    <source>
        <dbReference type="PROSITE" id="PS50808"/>
    </source>
</evidence>
<dbReference type="GeneID" id="105108893"/>
<evidence type="ECO:0000256" key="5">
    <source>
        <dbReference type="SAM" id="MobiDB-lite"/>
    </source>
</evidence>
<keyword evidence="1" id="KW-0479">Metal-binding</keyword>
<evidence type="ECO:0000313" key="7">
    <source>
        <dbReference type="Proteomes" id="UP000694918"/>
    </source>
</evidence>
<keyword evidence="3" id="KW-0862">Zinc</keyword>
<evidence type="ECO:0000256" key="4">
    <source>
        <dbReference type="PROSITE-ProRule" id="PRU00027"/>
    </source>
</evidence>
<evidence type="ECO:0000256" key="3">
    <source>
        <dbReference type="ARBA" id="ARBA00022833"/>
    </source>
</evidence>
<protein>
    <submittedName>
        <fullName evidence="8">Uncharacterized protein LOC105108893</fullName>
    </submittedName>
</protein>
<dbReference type="PANTHER" id="PTHR32166">
    <property type="entry name" value="OSJNBA0013A04.12 PROTEIN"/>
    <property type="match status" value="1"/>
</dbReference>
<keyword evidence="2 4" id="KW-0863">Zinc-finger</keyword>
<dbReference type="PANTHER" id="PTHR32166:SF122">
    <property type="entry name" value="OS09G0499600 PROTEIN"/>
    <property type="match status" value="1"/>
</dbReference>
<keyword evidence="7" id="KW-1185">Reference proteome</keyword>
<dbReference type="InterPro" id="IPR003656">
    <property type="entry name" value="Znf_BED"/>
</dbReference>
<dbReference type="Pfam" id="PF04937">
    <property type="entry name" value="DUF659"/>
    <property type="match status" value="1"/>
</dbReference>
<dbReference type="AlphaFoldDB" id="A0AAJ6X1A7"/>
<dbReference type="GO" id="GO:0003677">
    <property type="term" value="F:DNA binding"/>
    <property type="evidence" value="ECO:0007669"/>
    <property type="project" value="InterPro"/>
</dbReference>
<dbReference type="InterPro" id="IPR012337">
    <property type="entry name" value="RNaseH-like_sf"/>
</dbReference>
<evidence type="ECO:0000313" key="8">
    <source>
        <dbReference type="RefSeq" id="XP_011001694.1"/>
    </source>
</evidence>
<name>A0AAJ6X1A7_POPEU</name>